<keyword evidence="1" id="KW-0677">Repeat</keyword>
<dbReference type="EMBL" id="HBIN01002106">
    <property type="protein sequence ID" value="CAE0431003.1"/>
    <property type="molecule type" value="Transcribed_RNA"/>
</dbReference>
<dbReference type="InterPro" id="IPR019734">
    <property type="entry name" value="TPR_rpt"/>
</dbReference>
<keyword evidence="5" id="KW-0175">Coiled coil</keyword>
<sequence>MASIDYSRFKDVGADEEREEAEKREKLKEARKQAAAENEDSDDEDLHPLFWETIPETKEAEVYTEAFNELIYENRTPDELAQDFKDKGNETFKWGEKFYDKALEYYNEGIHWCMKGETLNVENRKCYVALLSNRAAINLKRKNYGSVIRDCAKAASVNSAKPSTNVKVYYRAARAFYALGRFSEAKVALKHAIDADPENKLVKKLAEEVKSKLKEAKKRKLEKERHQIKLRGEDEIMRKECMKRNIKVGPLIMDIGNYTQETAGTGKFPHPKIASGALIWNVLLMYPEHSTSDYVQQWNEHVTFGEQLELMFPKTKNDAKESPNLVPEWDRHSLDYTMDNLAVFFEERYVRPLDMSKMWEKQYEKARDLEREKEDYTKKHRVRVKVDKSLLEALSDPEYVVPGVPVFYIVSTASPYWKIYQEQHSGRLRIL</sequence>
<feature type="repeat" description="TPR" evidence="4">
    <location>
        <begin position="166"/>
        <end position="199"/>
    </location>
</feature>
<feature type="compositionally biased region" description="Basic and acidic residues" evidence="6">
    <location>
        <begin position="7"/>
        <end position="34"/>
    </location>
</feature>
<name>A0A7S3LJR8_9STRA</name>
<reference evidence="8" key="1">
    <citation type="submission" date="2021-01" db="EMBL/GenBank/DDBJ databases">
        <authorList>
            <person name="Corre E."/>
            <person name="Pelletier E."/>
            <person name="Niang G."/>
            <person name="Scheremetjew M."/>
            <person name="Finn R."/>
            <person name="Kale V."/>
            <person name="Holt S."/>
            <person name="Cochrane G."/>
            <person name="Meng A."/>
            <person name="Brown T."/>
            <person name="Cohen L."/>
        </authorList>
    </citation>
    <scope>NUCLEOTIDE SEQUENCE</scope>
    <source>
        <strain evidence="8">GSBS06</strain>
    </source>
</reference>
<feature type="domain" description="Cns1/TTC4 wheel" evidence="7">
    <location>
        <begin position="273"/>
        <end position="349"/>
    </location>
</feature>
<dbReference type="SUPFAM" id="SSF48452">
    <property type="entry name" value="TPR-like"/>
    <property type="match status" value="1"/>
</dbReference>
<dbReference type="PROSITE" id="PS50005">
    <property type="entry name" value="TPR"/>
    <property type="match status" value="1"/>
</dbReference>
<dbReference type="GO" id="GO:0005634">
    <property type="term" value="C:nucleus"/>
    <property type="evidence" value="ECO:0007669"/>
    <property type="project" value="TreeGrafter"/>
</dbReference>
<proteinExistence type="inferred from homology"/>
<protein>
    <recommendedName>
        <fullName evidence="7">Cns1/TTC4 wheel domain-containing protein</fullName>
    </recommendedName>
</protein>
<dbReference type="PANTHER" id="PTHR46035">
    <property type="entry name" value="TETRATRICOPEPTIDE REPEAT PROTEIN 4"/>
    <property type="match status" value="1"/>
</dbReference>
<evidence type="ECO:0000256" key="5">
    <source>
        <dbReference type="SAM" id="Coils"/>
    </source>
</evidence>
<dbReference type="GO" id="GO:0051879">
    <property type="term" value="F:Hsp90 protein binding"/>
    <property type="evidence" value="ECO:0007669"/>
    <property type="project" value="InterPro"/>
</dbReference>
<dbReference type="Pfam" id="PF18972">
    <property type="entry name" value="Wheel"/>
    <property type="match status" value="1"/>
</dbReference>
<keyword evidence="2 4" id="KW-0802">TPR repeat</keyword>
<dbReference type="AlphaFoldDB" id="A0A7S3LJR8"/>
<accession>A0A7S3LJR8</accession>
<dbReference type="GO" id="GO:0005829">
    <property type="term" value="C:cytosol"/>
    <property type="evidence" value="ECO:0007669"/>
    <property type="project" value="TreeGrafter"/>
</dbReference>
<feature type="region of interest" description="Disordered" evidence="6">
    <location>
        <begin position="1"/>
        <end position="46"/>
    </location>
</feature>
<dbReference type="InterPro" id="IPR011990">
    <property type="entry name" value="TPR-like_helical_dom_sf"/>
</dbReference>
<evidence type="ECO:0000256" key="4">
    <source>
        <dbReference type="PROSITE-ProRule" id="PRU00339"/>
    </source>
</evidence>
<organism evidence="8">
    <name type="scientific">Aplanochytrium stocchinoi</name>
    <dbReference type="NCBI Taxonomy" id="215587"/>
    <lineage>
        <taxon>Eukaryota</taxon>
        <taxon>Sar</taxon>
        <taxon>Stramenopiles</taxon>
        <taxon>Bigyra</taxon>
        <taxon>Labyrinthulomycetes</taxon>
        <taxon>Thraustochytrida</taxon>
        <taxon>Thraustochytriidae</taxon>
        <taxon>Aplanochytrium</taxon>
    </lineage>
</organism>
<dbReference type="Gene3D" id="1.25.40.10">
    <property type="entry name" value="Tetratricopeptide repeat domain"/>
    <property type="match status" value="1"/>
</dbReference>
<dbReference type="GO" id="GO:0030544">
    <property type="term" value="F:Hsp70 protein binding"/>
    <property type="evidence" value="ECO:0007669"/>
    <property type="project" value="TreeGrafter"/>
</dbReference>
<evidence type="ECO:0000256" key="3">
    <source>
        <dbReference type="ARBA" id="ARBA00023602"/>
    </source>
</evidence>
<dbReference type="PANTHER" id="PTHR46035:SF1">
    <property type="entry name" value="TETRATRICOPEPTIDE REPEAT PROTEIN 4"/>
    <property type="match status" value="1"/>
</dbReference>
<evidence type="ECO:0000259" key="7">
    <source>
        <dbReference type="Pfam" id="PF18972"/>
    </source>
</evidence>
<dbReference type="InterPro" id="IPR044059">
    <property type="entry name" value="Csn1/TTC4_wheel"/>
</dbReference>
<dbReference type="GO" id="GO:0006457">
    <property type="term" value="P:protein folding"/>
    <property type="evidence" value="ECO:0007669"/>
    <property type="project" value="TreeGrafter"/>
</dbReference>
<feature type="coiled-coil region" evidence="5">
    <location>
        <begin position="199"/>
        <end position="226"/>
    </location>
</feature>
<evidence type="ECO:0000256" key="6">
    <source>
        <dbReference type="SAM" id="MobiDB-lite"/>
    </source>
</evidence>
<evidence type="ECO:0000313" key="8">
    <source>
        <dbReference type="EMBL" id="CAE0431003.1"/>
    </source>
</evidence>
<dbReference type="SMART" id="SM00028">
    <property type="entry name" value="TPR"/>
    <property type="match status" value="2"/>
</dbReference>
<evidence type="ECO:0000256" key="2">
    <source>
        <dbReference type="ARBA" id="ARBA00022803"/>
    </source>
</evidence>
<gene>
    <name evidence="8" type="ORF">ASTO00021_LOCUS1353</name>
</gene>
<evidence type="ECO:0000256" key="1">
    <source>
        <dbReference type="ARBA" id="ARBA00022737"/>
    </source>
</evidence>
<dbReference type="CDD" id="cd21377">
    <property type="entry name" value="CTWD_Cns1-like"/>
    <property type="match status" value="1"/>
</dbReference>
<comment type="similarity">
    <text evidence="3">Belongs to the TTC4 family.</text>
</comment>